<dbReference type="EMBL" id="UGXT01000002">
    <property type="protein sequence ID" value="SUH37921.1"/>
    <property type="molecule type" value="Genomic_DNA"/>
</dbReference>
<proteinExistence type="predicted"/>
<dbReference type="InterPro" id="IPR033420">
    <property type="entry name" value="GAPES1"/>
</dbReference>
<gene>
    <name evidence="2" type="ORF">NCTC8261_04227</name>
</gene>
<evidence type="ECO:0000313" key="3">
    <source>
        <dbReference type="Proteomes" id="UP000254712"/>
    </source>
</evidence>
<protein>
    <submittedName>
        <fullName evidence="2">Diguanylate cylase</fullName>
    </submittedName>
</protein>
<reference evidence="2 3" key="1">
    <citation type="submission" date="2018-06" db="EMBL/GenBank/DDBJ databases">
        <authorList>
            <consortium name="Pathogen Informatics"/>
            <person name="Doyle S."/>
        </authorList>
    </citation>
    <scope>NUCLEOTIDE SEQUENCE [LARGE SCALE GENOMIC DNA]</scope>
    <source>
        <strain evidence="2 3">NCTC8261</strain>
    </source>
</reference>
<accession>A0A379WVW3</accession>
<feature type="domain" description="Gammaproteobacterial periplasmic sensor" evidence="1">
    <location>
        <begin position="1"/>
        <end position="30"/>
    </location>
</feature>
<dbReference type="Proteomes" id="UP000254712">
    <property type="component" value="Unassembled WGS sequence"/>
</dbReference>
<dbReference type="AlphaFoldDB" id="A0A379WVW3"/>
<evidence type="ECO:0000259" key="1">
    <source>
        <dbReference type="Pfam" id="PF17155"/>
    </source>
</evidence>
<name>A0A379WVW3_SALET</name>
<evidence type="ECO:0000313" key="2">
    <source>
        <dbReference type="EMBL" id="SUH37921.1"/>
    </source>
</evidence>
<sequence>MSFLTPVYLAGTLKGIVMVDVNQDNFKKYFLYPGPSAGLALS</sequence>
<organism evidence="2 3">
    <name type="scientific">Salmonella enterica I</name>
    <dbReference type="NCBI Taxonomy" id="59201"/>
    <lineage>
        <taxon>Bacteria</taxon>
        <taxon>Pseudomonadati</taxon>
        <taxon>Pseudomonadota</taxon>
        <taxon>Gammaproteobacteria</taxon>
        <taxon>Enterobacterales</taxon>
        <taxon>Enterobacteriaceae</taxon>
        <taxon>Salmonella</taxon>
    </lineage>
</organism>
<dbReference type="Pfam" id="PF17155">
    <property type="entry name" value="GAPES1"/>
    <property type="match status" value="1"/>
</dbReference>